<dbReference type="GeneID" id="128313181"/>
<sequence length="362" mass="38584">MTKSSLSLSLVPGVSPRQALSTSLSLSFCTGFSVSRHLLPLRTFSPKFLLLFTLLSALSLHFSLSKSSFSLLRPCPHPPISLSPFLCFVLSPILSLCLSLPICLSSPSLDDSVPVSSFLLLSHPDPPLILSLTPSPICSPSLLVSLFVSLSLSPSLSGYFSVCVSLSNFLLLPAAASPKFLPPPFLFHSLWVSLFPLLLVSLCLSPSLSGSLSLFSLSFLLPPRPCPPIVSLPPPPLCGSPIPSGSPPPPSLLPPSLVLQLRTLPSDTGTKLSPHLFFFFIPTPTPLGPELRAAPQPPLPPQHPPTRSDAWVLRCWGRGSSENWEPPGFFWGGCRQGGSSSPSPVHRRVDLSLTEPATMAAL</sequence>
<evidence type="ECO:0000313" key="2">
    <source>
        <dbReference type="RefSeq" id="XP_053066085.1"/>
    </source>
</evidence>
<reference evidence="2" key="1">
    <citation type="submission" date="2025-08" db="UniProtKB">
        <authorList>
            <consortium name="RefSeq"/>
        </authorList>
    </citation>
    <scope>IDENTIFICATION</scope>
    <source>
        <tissue evidence="2">Blood</tissue>
    </source>
</reference>
<gene>
    <name evidence="2" type="primary">LOC128313181</name>
</gene>
<proteinExistence type="predicted"/>
<dbReference type="Proteomes" id="UP001652583">
    <property type="component" value="Chromosome E2"/>
</dbReference>
<organism evidence="1 2">
    <name type="scientific">Acinonyx jubatus</name>
    <name type="common">Cheetah</name>
    <dbReference type="NCBI Taxonomy" id="32536"/>
    <lineage>
        <taxon>Eukaryota</taxon>
        <taxon>Metazoa</taxon>
        <taxon>Chordata</taxon>
        <taxon>Craniata</taxon>
        <taxon>Vertebrata</taxon>
        <taxon>Euteleostomi</taxon>
        <taxon>Mammalia</taxon>
        <taxon>Eutheria</taxon>
        <taxon>Laurasiatheria</taxon>
        <taxon>Carnivora</taxon>
        <taxon>Feliformia</taxon>
        <taxon>Felidae</taxon>
        <taxon>Felinae</taxon>
        <taxon>Acinonyx</taxon>
    </lineage>
</organism>
<evidence type="ECO:0000313" key="1">
    <source>
        <dbReference type="Proteomes" id="UP001652583"/>
    </source>
</evidence>
<dbReference type="RefSeq" id="XP_053066085.1">
    <property type="nucleotide sequence ID" value="XM_053210110.1"/>
</dbReference>
<name>A0ABM3P331_ACIJB</name>
<keyword evidence="1" id="KW-1185">Reference proteome</keyword>
<protein>
    <submittedName>
        <fullName evidence="2">Proline-rich protein 36-like</fullName>
    </submittedName>
</protein>
<accession>A0ABM3P331</accession>